<dbReference type="NCBIfam" id="TIGR00575">
    <property type="entry name" value="dnlj"/>
    <property type="match status" value="1"/>
</dbReference>
<keyword evidence="2 10" id="KW-0235">DNA replication</keyword>
<dbReference type="Pfam" id="PF03120">
    <property type="entry name" value="OB_DNA_ligase"/>
    <property type="match status" value="1"/>
</dbReference>
<sequence>MSKIDRIRELVEELNKAVNAYYKYDNPIMTDKQYDDLYDELSELENETGYILTGSPTQKVQGEVVDFLEKVEHKYPMLSSNKTKDLDVVRKFIGDRDVIQSWKLDGLTVVAEYRRGFLYKAVTRGNGTIGEDVTHTFKHCVNLPVQLRKPVDITFRGECVIPWGTFDRINSELEEPYSHPRNLAAGTLRQLDANNAIERKLEYYVFDVIDGFDCGNLIGDYAYASGLDMPVVEHCMVKNLEEDFNKFNPENFRLPVDGIIYRYDDTGYGKSLGTTSHHPLDMLALKWQDQLYETKLTDIEWNTSKTGLINPVAIFNPVDLDGAVTTRATLHNVSYIEDLELGVGDTIMVYRANMVIPKVHENLTKSNTWKLPDKCPCCGGDVEIHNENGSKTLHCCNDVCQAKLLSRLTHYVSKNALNIDGFSEATIEKFMEMGWLTNLSDIYTLHEHNNEMMVLDGFGKKSTEKLLAAIEKSKTTTLERYLYGLSVPLIGKTASKTISKYFKGDYAKFVEALEDRFDFSLLEDFGSTMNKSIHDWYEKYSDTEDAYIPMLLDFNIPKVKSSNGSSVDLAGKIFVVTGSLLHYSNRNELVTEIEGLGGKVSGSVSAKTNYLINNDSMSTSGKNKKAHELNIPIITEEEFLKLIDK</sequence>
<dbReference type="PIRSF" id="PIRSF001604">
    <property type="entry name" value="LigA"/>
    <property type="match status" value="1"/>
</dbReference>
<keyword evidence="3 10" id="KW-0479">Metal-binding</keyword>
<evidence type="ECO:0000256" key="3">
    <source>
        <dbReference type="ARBA" id="ARBA00022723"/>
    </source>
</evidence>
<gene>
    <name evidence="10" type="primary">ligA</name>
    <name evidence="12" type="ORF">DS742_14470</name>
</gene>
<dbReference type="Gene3D" id="2.40.50.140">
    <property type="entry name" value="Nucleic acid-binding proteins"/>
    <property type="match status" value="1"/>
</dbReference>
<dbReference type="InterPro" id="IPR013839">
    <property type="entry name" value="DNAligase_adenylation"/>
</dbReference>
<protein>
    <recommendedName>
        <fullName evidence="10">DNA ligase</fullName>
        <ecNumber evidence="10">6.5.1.2</ecNumber>
    </recommendedName>
    <alternativeName>
        <fullName evidence="10">Polydeoxyribonucleotide synthase [NAD(+)]</fullName>
    </alternativeName>
</protein>
<dbReference type="SUPFAM" id="SSF56091">
    <property type="entry name" value="DNA ligase/mRNA capping enzyme, catalytic domain"/>
    <property type="match status" value="1"/>
</dbReference>
<dbReference type="InterPro" id="IPR010994">
    <property type="entry name" value="RuvA_2-like"/>
</dbReference>
<evidence type="ECO:0000259" key="11">
    <source>
        <dbReference type="PROSITE" id="PS50172"/>
    </source>
</evidence>
<keyword evidence="10" id="KW-0460">Magnesium</keyword>
<dbReference type="InterPro" id="IPR036420">
    <property type="entry name" value="BRCT_dom_sf"/>
</dbReference>
<keyword evidence="6 10" id="KW-0520">NAD</keyword>
<evidence type="ECO:0000256" key="5">
    <source>
        <dbReference type="ARBA" id="ARBA00022833"/>
    </source>
</evidence>
<dbReference type="Pfam" id="PF01653">
    <property type="entry name" value="DNA_ligase_aden"/>
    <property type="match status" value="1"/>
</dbReference>
<dbReference type="NCBIfam" id="NF005932">
    <property type="entry name" value="PRK07956.1"/>
    <property type="match status" value="1"/>
</dbReference>
<feature type="binding site" evidence="10">
    <location>
        <position position="124"/>
    </location>
    <ligand>
        <name>NAD(+)</name>
        <dbReference type="ChEBI" id="CHEBI:57540"/>
    </ligand>
</feature>
<dbReference type="HAMAP" id="MF_01588">
    <property type="entry name" value="DNA_ligase_A"/>
    <property type="match status" value="1"/>
</dbReference>
<feature type="binding site" evidence="10">
    <location>
        <position position="158"/>
    </location>
    <ligand>
        <name>NAD(+)</name>
        <dbReference type="ChEBI" id="CHEBI:57540"/>
    </ligand>
</feature>
<dbReference type="InterPro" id="IPR004150">
    <property type="entry name" value="NAD_DNA_ligase_OB"/>
</dbReference>
<dbReference type="AlphaFoldDB" id="A0A3E2NBH4"/>
<feature type="binding site" evidence="10">
    <location>
        <position position="375"/>
    </location>
    <ligand>
        <name>Zn(2+)</name>
        <dbReference type="ChEBI" id="CHEBI:29105"/>
    </ligand>
</feature>
<dbReference type="RefSeq" id="WP_117417687.1">
    <property type="nucleotide sequence ID" value="NZ_QOHO01000043.1"/>
</dbReference>
<keyword evidence="1 10" id="KW-0436">Ligase</keyword>
<dbReference type="GO" id="GO:0006281">
    <property type="term" value="P:DNA repair"/>
    <property type="evidence" value="ECO:0007669"/>
    <property type="project" value="UniProtKB-KW"/>
</dbReference>
<accession>A0A3E2NBH4</accession>
<keyword evidence="8 10" id="KW-0464">Manganese</keyword>
<evidence type="ECO:0000256" key="1">
    <source>
        <dbReference type="ARBA" id="ARBA00022598"/>
    </source>
</evidence>
<evidence type="ECO:0000256" key="7">
    <source>
        <dbReference type="ARBA" id="ARBA00023204"/>
    </source>
</evidence>
<evidence type="ECO:0000256" key="6">
    <source>
        <dbReference type="ARBA" id="ARBA00023027"/>
    </source>
</evidence>
<comment type="catalytic activity">
    <reaction evidence="9 10">
        <text>NAD(+) + (deoxyribonucleotide)n-3'-hydroxyl + 5'-phospho-(deoxyribonucleotide)m = (deoxyribonucleotide)n+m + AMP + beta-nicotinamide D-nucleotide.</text>
        <dbReference type="EC" id="6.5.1.2"/>
    </reaction>
</comment>
<feature type="active site" description="N6-AMP-lysine intermediate" evidence="10">
    <location>
        <position position="103"/>
    </location>
</feature>
<evidence type="ECO:0000256" key="10">
    <source>
        <dbReference type="HAMAP-Rule" id="MF_01588"/>
    </source>
</evidence>
<feature type="binding site" evidence="10">
    <location>
        <position position="286"/>
    </location>
    <ligand>
        <name>NAD(+)</name>
        <dbReference type="ChEBI" id="CHEBI:57540"/>
    </ligand>
</feature>
<dbReference type="EMBL" id="QOHO01000043">
    <property type="protein sequence ID" value="RFZ78314.1"/>
    <property type="molecule type" value="Genomic_DNA"/>
</dbReference>
<comment type="function">
    <text evidence="10">DNA ligase that catalyzes the formation of phosphodiester linkages between 5'-phosphoryl and 3'-hydroxyl groups in double-stranded DNA using NAD as a coenzyme and as the energy source for the reaction. It is essential for DNA replication and repair of damaged DNA.</text>
</comment>
<feature type="binding site" evidence="10">
    <location>
        <position position="378"/>
    </location>
    <ligand>
        <name>Zn(2+)</name>
        <dbReference type="ChEBI" id="CHEBI:29105"/>
    </ligand>
</feature>
<dbReference type="SMART" id="SM00532">
    <property type="entry name" value="LIGANc"/>
    <property type="match status" value="1"/>
</dbReference>
<dbReference type="CDD" id="cd17748">
    <property type="entry name" value="BRCT_DNA_ligase_like"/>
    <property type="match status" value="1"/>
</dbReference>
<dbReference type="Gene3D" id="1.10.150.20">
    <property type="entry name" value="5' to 3' exonuclease, C-terminal subdomain"/>
    <property type="match status" value="2"/>
</dbReference>
<dbReference type="SUPFAM" id="SSF47781">
    <property type="entry name" value="RuvA domain 2-like"/>
    <property type="match status" value="1"/>
</dbReference>
<evidence type="ECO:0000256" key="2">
    <source>
        <dbReference type="ARBA" id="ARBA00022705"/>
    </source>
</evidence>
<evidence type="ECO:0000313" key="12">
    <source>
        <dbReference type="EMBL" id="RFZ78314.1"/>
    </source>
</evidence>
<dbReference type="GO" id="GO:0003911">
    <property type="term" value="F:DNA ligase (NAD+) activity"/>
    <property type="evidence" value="ECO:0007669"/>
    <property type="project" value="UniProtKB-UniRule"/>
</dbReference>
<comment type="similarity">
    <text evidence="10">Belongs to the NAD-dependent DNA ligase family. LigA subfamily.</text>
</comment>
<comment type="caution">
    <text evidence="10">Lacks conserved residue(s) required for the propagation of feature annotation.</text>
</comment>
<dbReference type="InterPro" id="IPR013840">
    <property type="entry name" value="DNAligase_N"/>
</dbReference>
<feature type="binding site" evidence="10">
    <location>
        <begin position="79"/>
        <end position="80"/>
    </location>
    <ligand>
        <name>NAD(+)</name>
        <dbReference type="ChEBI" id="CHEBI:57540"/>
    </ligand>
</feature>
<dbReference type="PROSITE" id="PS50172">
    <property type="entry name" value="BRCT"/>
    <property type="match status" value="1"/>
</dbReference>
<name>A0A3E2NBH4_9FIRM</name>
<evidence type="ECO:0000313" key="13">
    <source>
        <dbReference type="Proteomes" id="UP000260680"/>
    </source>
</evidence>
<dbReference type="Pfam" id="PF00533">
    <property type="entry name" value="BRCT"/>
    <property type="match status" value="1"/>
</dbReference>
<evidence type="ECO:0000256" key="9">
    <source>
        <dbReference type="ARBA" id="ARBA00034005"/>
    </source>
</evidence>
<comment type="caution">
    <text evidence="12">The sequence shown here is derived from an EMBL/GenBank/DDBJ whole genome shotgun (WGS) entry which is preliminary data.</text>
</comment>
<dbReference type="Gene3D" id="3.40.50.10190">
    <property type="entry name" value="BRCT domain"/>
    <property type="match status" value="1"/>
</dbReference>
<keyword evidence="4 10" id="KW-0227">DNA damage</keyword>
<keyword evidence="5 10" id="KW-0862">Zinc</keyword>
<dbReference type="GO" id="GO:0046872">
    <property type="term" value="F:metal ion binding"/>
    <property type="evidence" value="ECO:0007669"/>
    <property type="project" value="UniProtKB-KW"/>
</dbReference>
<comment type="cofactor">
    <cofactor evidence="10">
        <name>Mg(2+)</name>
        <dbReference type="ChEBI" id="CHEBI:18420"/>
    </cofactor>
    <cofactor evidence="10">
        <name>Mn(2+)</name>
        <dbReference type="ChEBI" id="CHEBI:29035"/>
    </cofactor>
</comment>
<dbReference type="InterPro" id="IPR012340">
    <property type="entry name" value="NA-bd_OB-fold"/>
</dbReference>
<feature type="binding site" evidence="10">
    <location>
        <position position="395"/>
    </location>
    <ligand>
        <name>Zn(2+)</name>
        <dbReference type="ChEBI" id="CHEBI:29105"/>
    </ligand>
</feature>
<dbReference type="SUPFAM" id="SSF52113">
    <property type="entry name" value="BRCT domain"/>
    <property type="match status" value="1"/>
</dbReference>
<dbReference type="OrthoDB" id="9759736at2"/>
<dbReference type="InterPro" id="IPR001357">
    <property type="entry name" value="BRCT_dom"/>
</dbReference>
<feature type="binding site" evidence="10">
    <location>
        <begin position="31"/>
        <end position="35"/>
    </location>
    <ligand>
        <name>NAD(+)</name>
        <dbReference type="ChEBI" id="CHEBI:57540"/>
    </ligand>
</feature>
<evidence type="ECO:0000256" key="4">
    <source>
        <dbReference type="ARBA" id="ARBA00022763"/>
    </source>
</evidence>
<dbReference type="GO" id="GO:0006260">
    <property type="term" value="P:DNA replication"/>
    <property type="evidence" value="ECO:0007669"/>
    <property type="project" value="UniProtKB-KW"/>
</dbReference>
<dbReference type="Gene3D" id="3.30.470.30">
    <property type="entry name" value="DNA ligase/mRNA capping enzyme"/>
    <property type="match status" value="1"/>
</dbReference>
<dbReference type="EC" id="6.5.1.2" evidence="10"/>
<organism evidence="12 13">
    <name type="scientific">Lacrimispora amygdalina</name>
    <dbReference type="NCBI Taxonomy" id="253257"/>
    <lineage>
        <taxon>Bacteria</taxon>
        <taxon>Bacillati</taxon>
        <taxon>Bacillota</taxon>
        <taxon>Clostridia</taxon>
        <taxon>Lachnospirales</taxon>
        <taxon>Lachnospiraceae</taxon>
        <taxon>Lacrimispora</taxon>
    </lineage>
</organism>
<dbReference type="InterPro" id="IPR001679">
    <property type="entry name" value="DNA_ligase"/>
</dbReference>
<reference evidence="12 13" key="1">
    <citation type="submission" date="2018-07" db="EMBL/GenBank/DDBJ databases">
        <title>New species, Clostridium PI-S10-A1B.</title>
        <authorList>
            <person name="Krishna G."/>
            <person name="Summeta K."/>
            <person name="Shikha S."/>
            <person name="Prabhu P.B."/>
            <person name="Suresh K."/>
        </authorList>
    </citation>
    <scope>NUCLEOTIDE SEQUENCE [LARGE SCALE GENOMIC DNA]</scope>
    <source>
        <strain evidence="12 13">PI-S10-A1B</strain>
    </source>
</reference>
<feature type="binding site" evidence="10">
    <location>
        <position position="400"/>
    </location>
    <ligand>
        <name>Zn(2+)</name>
        <dbReference type="ChEBI" id="CHEBI:29105"/>
    </ligand>
</feature>
<proteinExistence type="inferred from homology"/>
<dbReference type="SMART" id="SM00292">
    <property type="entry name" value="BRCT"/>
    <property type="match status" value="1"/>
</dbReference>
<evidence type="ECO:0000256" key="8">
    <source>
        <dbReference type="ARBA" id="ARBA00023211"/>
    </source>
</evidence>
<keyword evidence="7 10" id="KW-0234">DNA repair</keyword>
<dbReference type="Gene3D" id="1.10.287.610">
    <property type="entry name" value="Helix hairpin bin"/>
    <property type="match status" value="1"/>
</dbReference>
<feature type="domain" description="BRCT" evidence="11">
    <location>
        <begin position="564"/>
        <end position="645"/>
    </location>
</feature>
<dbReference type="SUPFAM" id="SSF50249">
    <property type="entry name" value="Nucleic acid-binding proteins"/>
    <property type="match status" value="1"/>
</dbReference>
<dbReference type="Proteomes" id="UP000260680">
    <property type="component" value="Unassembled WGS sequence"/>
</dbReference>